<dbReference type="RefSeq" id="WP_094397315.1">
    <property type="nucleotide sequence ID" value="NZ_CP016893.1"/>
</dbReference>
<sequence>MNTMKGEKITNTFMLIIIVLLLILVLGNRTSSVQYVPNNNGYASHNIAIVNIGNNRILIMDPDINSGSFGKVMVLEYDEKNLKFKVIQEEDLRNEFRGFLGLSKR</sequence>
<gene>
    <name evidence="1" type="ORF">Thert_01576</name>
</gene>
<organism evidence="1 2">
    <name type="scientific">Thermoanaerobacterium thermosaccharolyticum</name>
    <name type="common">Clostridium thermosaccharolyticum</name>
    <dbReference type="NCBI Taxonomy" id="1517"/>
    <lineage>
        <taxon>Bacteria</taxon>
        <taxon>Bacillati</taxon>
        <taxon>Bacillota</taxon>
        <taxon>Clostridia</taxon>
        <taxon>Thermoanaerobacterales</taxon>
        <taxon>Thermoanaerobacteraceae</taxon>
        <taxon>Thermoanaerobacterium</taxon>
    </lineage>
</organism>
<evidence type="ECO:0000313" key="2">
    <source>
        <dbReference type="Proteomes" id="UP000214975"/>
    </source>
</evidence>
<evidence type="ECO:0000313" key="1">
    <source>
        <dbReference type="EMBL" id="AST57596.1"/>
    </source>
</evidence>
<dbReference type="AlphaFoldDB" id="A0A223HYN6"/>
<protein>
    <submittedName>
        <fullName evidence="1">Uncharacterized protein</fullName>
    </submittedName>
</protein>
<reference evidence="1 2" key="1">
    <citation type="submission" date="2016-08" db="EMBL/GenBank/DDBJ databases">
        <title>A novel genetic cassette of butanologenic Thermoanaerobacterium thermosaccharolyticum that directly convert cellulose to butanol.</title>
        <authorList>
            <person name="Li T."/>
            <person name="He J."/>
        </authorList>
    </citation>
    <scope>NUCLEOTIDE SEQUENCE [LARGE SCALE GENOMIC DNA]</scope>
    <source>
        <strain evidence="1 2">TG57</strain>
    </source>
</reference>
<dbReference type="Proteomes" id="UP000214975">
    <property type="component" value="Chromosome"/>
</dbReference>
<name>A0A223HYN6_THETR</name>
<dbReference type="EMBL" id="CP016893">
    <property type="protein sequence ID" value="AST57596.1"/>
    <property type="molecule type" value="Genomic_DNA"/>
</dbReference>
<proteinExistence type="predicted"/>
<accession>A0A223HYN6</accession>